<protein>
    <submittedName>
        <fullName evidence="2">Uncharacterized protein</fullName>
    </submittedName>
</protein>
<sequence length="244" mass="26412">MATDTAVFHGISPPRLSAEDFETASIRSAAPSYVSEAPSYHTLPPNEVLPAYTSSATTSSQASRPSHSTTRQYTSMLPPRTEPWGSFTPGAGLPPIPRRSESSSTPSLSQFHIAPWSSISSGNPQARHYQSVASRRVAAAASSAGPSSSSSVEGALRAALSRIQAANAAAISEEDDSLVRPLEDPYLVGEEAAARARSERLARKHGEDILIHEDRHWDLWLGMITSFSFHFSIFSYPRFIHILH</sequence>
<feature type="compositionally biased region" description="Polar residues" evidence="1">
    <location>
        <begin position="64"/>
        <end position="75"/>
    </location>
</feature>
<evidence type="ECO:0000256" key="1">
    <source>
        <dbReference type="SAM" id="MobiDB-lite"/>
    </source>
</evidence>
<organism evidence="2 3">
    <name type="scientific">Xylaria bambusicola</name>
    <dbReference type="NCBI Taxonomy" id="326684"/>
    <lineage>
        <taxon>Eukaryota</taxon>
        <taxon>Fungi</taxon>
        <taxon>Dikarya</taxon>
        <taxon>Ascomycota</taxon>
        <taxon>Pezizomycotina</taxon>
        <taxon>Sordariomycetes</taxon>
        <taxon>Xylariomycetidae</taxon>
        <taxon>Xylariales</taxon>
        <taxon>Xylariaceae</taxon>
        <taxon>Xylaria</taxon>
    </lineage>
</organism>
<dbReference type="Proteomes" id="UP001305414">
    <property type="component" value="Unassembled WGS sequence"/>
</dbReference>
<gene>
    <name evidence="2" type="ORF">RRF57_008015</name>
</gene>
<comment type="caution">
    <text evidence="2">The sequence shown here is derived from an EMBL/GenBank/DDBJ whole genome shotgun (WGS) entry which is preliminary data.</text>
</comment>
<evidence type="ECO:0000313" key="2">
    <source>
        <dbReference type="EMBL" id="KAK5632301.1"/>
    </source>
</evidence>
<feature type="compositionally biased region" description="Low complexity" evidence="1">
    <location>
        <begin position="51"/>
        <end position="63"/>
    </location>
</feature>
<keyword evidence="3" id="KW-1185">Reference proteome</keyword>
<name>A0AAN7ZAR8_9PEZI</name>
<dbReference type="EMBL" id="JAWHQM010000024">
    <property type="protein sequence ID" value="KAK5632301.1"/>
    <property type="molecule type" value="Genomic_DNA"/>
</dbReference>
<dbReference type="AlphaFoldDB" id="A0AAN7ZAR8"/>
<accession>A0AAN7ZAR8</accession>
<proteinExistence type="predicted"/>
<feature type="region of interest" description="Disordered" evidence="1">
    <location>
        <begin position="33"/>
        <end position="109"/>
    </location>
</feature>
<evidence type="ECO:0000313" key="3">
    <source>
        <dbReference type="Proteomes" id="UP001305414"/>
    </source>
</evidence>
<reference evidence="2 3" key="1">
    <citation type="submission" date="2023-10" db="EMBL/GenBank/DDBJ databases">
        <title>Draft genome sequence of Xylaria bambusicola isolate GMP-LS, the root and basal stem rot pathogen of sugarcane in Indonesia.</title>
        <authorList>
            <person name="Selvaraj P."/>
            <person name="Muralishankar V."/>
            <person name="Muruganantham S."/>
            <person name="Sp S."/>
            <person name="Haryani S."/>
            <person name="Lau K.J.X."/>
            <person name="Naqvi N.I."/>
        </authorList>
    </citation>
    <scope>NUCLEOTIDE SEQUENCE [LARGE SCALE GENOMIC DNA]</scope>
    <source>
        <strain evidence="2">GMP-LS</strain>
    </source>
</reference>